<dbReference type="EMBL" id="CCFA01001645">
    <property type="protein sequence ID" value="CDR99863.1"/>
    <property type="molecule type" value="Genomic_DNA"/>
</dbReference>
<evidence type="ECO:0000256" key="1">
    <source>
        <dbReference type="SAM" id="SignalP"/>
    </source>
</evidence>
<evidence type="ECO:0000313" key="3">
    <source>
        <dbReference type="EMBL" id="CDR87834.1"/>
    </source>
</evidence>
<dbReference type="AlphaFoldDB" id="A0A0F7RX70"/>
<dbReference type="Proteomes" id="UP000242770">
    <property type="component" value="Unassembled WGS sequence"/>
</dbReference>
<dbReference type="PANTHER" id="PTHR40845">
    <property type="match status" value="1"/>
</dbReference>
<dbReference type="InterPro" id="IPR057210">
    <property type="entry name" value="DUF7888"/>
</dbReference>
<dbReference type="OrthoDB" id="3478218at2759"/>
<protein>
    <recommendedName>
        <fullName evidence="2">DUF7888 domain-containing protein</fullName>
    </recommendedName>
</protein>
<dbReference type="EMBL" id="LK056669">
    <property type="protein sequence ID" value="CDR87834.1"/>
    <property type="molecule type" value="Genomic_DNA"/>
</dbReference>
<keyword evidence="5" id="KW-1185">Reference proteome</keyword>
<gene>
    <name evidence="4" type="primary">SSCI30270.1</name>
    <name evidence="3" type="ORF">SPSC_03544</name>
</gene>
<accession>A0A0F7RX70</accession>
<evidence type="ECO:0000313" key="5">
    <source>
        <dbReference type="Proteomes" id="UP000242770"/>
    </source>
</evidence>
<evidence type="ECO:0000313" key="4">
    <source>
        <dbReference type="EMBL" id="CDR99863.1"/>
    </source>
</evidence>
<feature type="domain" description="DUF7888" evidence="2">
    <location>
        <begin position="65"/>
        <end position="168"/>
    </location>
</feature>
<dbReference type="PANTHER" id="PTHR40845:SF1">
    <property type="match status" value="1"/>
</dbReference>
<name>A0A0F7RX70_9BASI</name>
<reference evidence="4" key="3">
    <citation type="submission" date="2014-06" db="EMBL/GenBank/DDBJ databases">
        <authorList>
            <person name="Berkman J.Paul."/>
        </authorList>
    </citation>
    <scope>NUCLEOTIDE SEQUENCE [LARGE SCALE GENOMIC DNA]</scope>
</reference>
<proteinExistence type="predicted"/>
<reference evidence="5" key="2">
    <citation type="submission" date="2014-06" db="EMBL/GenBank/DDBJ databases">
        <authorList>
            <person name="Berkman P.J."/>
        </authorList>
    </citation>
    <scope>NUCLEOTIDE SEQUENCE [LARGE SCALE GENOMIC DNA]</scope>
</reference>
<reference evidence="3" key="1">
    <citation type="submission" date="2014-06" db="EMBL/GenBank/DDBJ databases">
        <authorList>
            <person name="Ju J."/>
            <person name="Zhang J."/>
        </authorList>
    </citation>
    <scope>NUCLEOTIDE SEQUENCE</scope>
    <source>
        <strain evidence="3">SscI8</strain>
    </source>
</reference>
<feature type="signal peptide" evidence="1">
    <location>
        <begin position="1"/>
        <end position="24"/>
    </location>
</feature>
<organism evidence="4 5">
    <name type="scientific">Sporisorium scitamineum</name>
    <dbReference type="NCBI Taxonomy" id="49012"/>
    <lineage>
        <taxon>Eukaryota</taxon>
        <taxon>Fungi</taxon>
        <taxon>Dikarya</taxon>
        <taxon>Basidiomycota</taxon>
        <taxon>Ustilaginomycotina</taxon>
        <taxon>Ustilaginomycetes</taxon>
        <taxon>Ustilaginales</taxon>
        <taxon>Ustilaginaceae</taxon>
        <taxon>Sporisorium</taxon>
    </lineage>
</organism>
<dbReference type="Pfam" id="PF25411">
    <property type="entry name" value="DUF7888"/>
    <property type="match status" value="1"/>
</dbReference>
<sequence>MRSFRTLAVLIVSLSFLVAVCVQGKKKKKTTLIRDRKWSVAGGDFYFWAYTFNQLSWPDTPLSMEEFGQNIVEIMWTNKPNNMSAAICIQGSWFVKNYDLISATMRTSYFKKTWFGFTTCEVRNWDCVYIAGPDNQFYSEDDVKGDQMAVRLDETKCSHDNSTMDVTCFAAPDSLVISK</sequence>
<keyword evidence="1" id="KW-0732">Signal</keyword>
<evidence type="ECO:0000259" key="2">
    <source>
        <dbReference type="Pfam" id="PF25411"/>
    </source>
</evidence>
<feature type="chain" id="PRO_5015039011" description="DUF7888 domain-containing protein" evidence="1">
    <location>
        <begin position="25"/>
        <end position="179"/>
    </location>
</feature>